<accession>A7SIJ2</accession>
<feature type="compositionally biased region" description="Polar residues" evidence="1">
    <location>
        <begin position="135"/>
        <end position="147"/>
    </location>
</feature>
<dbReference type="InParanoid" id="A7SIJ2"/>
<dbReference type="AlphaFoldDB" id="A7SIJ2"/>
<evidence type="ECO:0000313" key="2">
    <source>
        <dbReference type="EMBL" id="EDO36479.1"/>
    </source>
</evidence>
<dbReference type="Proteomes" id="UP000001593">
    <property type="component" value="Unassembled WGS sequence"/>
</dbReference>
<protein>
    <submittedName>
        <fullName evidence="2">Uncharacterized protein</fullName>
    </submittedName>
</protein>
<name>A7SIJ2_NEMVE</name>
<proteinExistence type="predicted"/>
<sequence length="194" mass="22699">MCRKTYIFENYQEETQAEDEDFELGYFGESNRRFTIWSQVQLAEEMSLMKNGKVTFWMDTMPSKKRKSNNNEPFTSKKPCNEEEQSLLDEQMRRLREKHPNINGNHKSEDEVPQFPFFTGRKAGARRVGTPPANLASNPTSTTTQHSHNNDKMRQRKAITKQLREMKGLKDDGILLDDEYEDMRVKLVSELGKL</sequence>
<feature type="region of interest" description="Disordered" evidence="1">
    <location>
        <begin position="62"/>
        <end position="84"/>
    </location>
</feature>
<keyword evidence="3" id="KW-1185">Reference proteome</keyword>
<evidence type="ECO:0000256" key="1">
    <source>
        <dbReference type="SAM" id="MobiDB-lite"/>
    </source>
</evidence>
<reference evidence="2 3" key="1">
    <citation type="journal article" date="2007" name="Science">
        <title>Sea anemone genome reveals ancestral eumetazoan gene repertoire and genomic organization.</title>
        <authorList>
            <person name="Putnam N.H."/>
            <person name="Srivastava M."/>
            <person name="Hellsten U."/>
            <person name="Dirks B."/>
            <person name="Chapman J."/>
            <person name="Salamov A."/>
            <person name="Terry A."/>
            <person name="Shapiro H."/>
            <person name="Lindquist E."/>
            <person name="Kapitonov V.V."/>
            <person name="Jurka J."/>
            <person name="Genikhovich G."/>
            <person name="Grigoriev I.V."/>
            <person name="Lucas S.M."/>
            <person name="Steele R.E."/>
            <person name="Finnerty J.R."/>
            <person name="Technau U."/>
            <person name="Martindale M.Q."/>
            <person name="Rokhsar D.S."/>
        </authorList>
    </citation>
    <scope>NUCLEOTIDE SEQUENCE [LARGE SCALE GENOMIC DNA]</scope>
    <source>
        <strain evidence="3">CH2 X CH6</strain>
    </source>
</reference>
<dbReference type="HOGENOM" id="CLU_1403987_0_0_1"/>
<dbReference type="EMBL" id="DS469669">
    <property type="protein sequence ID" value="EDO36479.1"/>
    <property type="molecule type" value="Genomic_DNA"/>
</dbReference>
<organism evidence="2 3">
    <name type="scientific">Nematostella vectensis</name>
    <name type="common">Starlet sea anemone</name>
    <dbReference type="NCBI Taxonomy" id="45351"/>
    <lineage>
        <taxon>Eukaryota</taxon>
        <taxon>Metazoa</taxon>
        <taxon>Cnidaria</taxon>
        <taxon>Anthozoa</taxon>
        <taxon>Hexacorallia</taxon>
        <taxon>Actiniaria</taxon>
        <taxon>Edwardsiidae</taxon>
        <taxon>Nematostella</taxon>
    </lineage>
</organism>
<evidence type="ECO:0000313" key="3">
    <source>
        <dbReference type="Proteomes" id="UP000001593"/>
    </source>
</evidence>
<dbReference type="OMA" id="XASIEDD"/>
<feature type="region of interest" description="Disordered" evidence="1">
    <location>
        <begin position="129"/>
        <end position="157"/>
    </location>
</feature>
<gene>
    <name evidence="2" type="ORF">NEMVEDRAFT_v1g245493</name>
</gene>